<dbReference type="InterPro" id="IPR022000">
    <property type="entry name" value="Min27-like_integrase_DNA_bind"/>
</dbReference>
<gene>
    <name evidence="4" type="ORF">A6E14_18040</name>
</gene>
<dbReference type="Pfam" id="PF14659">
    <property type="entry name" value="Phage_int_SAM_3"/>
    <property type="match status" value="1"/>
</dbReference>
<dbReference type="InterPro" id="IPR010998">
    <property type="entry name" value="Integrase_recombinase_N"/>
</dbReference>
<evidence type="ECO:0000259" key="3">
    <source>
        <dbReference type="Pfam" id="PF14659"/>
    </source>
</evidence>
<dbReference type="Gene3D" id="1.10.150.130">
    <property type="match status" value="1"/>
</dbReference>
<name>A0A1B9R241_9VIBR</name>
<keyword evidence="1" id="KW-0238">DNA-binding</keyword>
<sequence length="118" mass="13897">MEDNPTNRKKLNVLLQRIDAEITLGSFDYGKYFPSSKLKDRFDKIEERERASTEYFSSPVSPKFEEFVSIWLSEMKVTWSKGHYMDVAGVIDKYLLPTFGHKKLVPLKKDRSYSFARF</sequence>
<proteinExistence type="predicted"/>
<dbReference type="AlphaFoldDB" id="A0A1B9R241"/>
<organism evidence="4 5">
    <name type="scientific">Vibrio genomosp. F10</name>
    <dbReference type="NCBI Taxonomy" id="723171"/>
    <lineage>
        <taxon>Bacteria</taxon>
        <taxon>Pseudomonadati</taxon>
        <taxon>Pseudomonadota</taxon>
        <taxon>Gammaproteobacteria</taxon>
        <taxon>Vibrionales</taxon>
        <taxon>Vibrionaceae</taxon>
        <taxon>Vibrio</taxon>
    </lineage>
</organism>
<reference evidence="5" key="1">
    <citation type="submission" date="2016-06" db="EMBL/GenBank/DDBJ databases">
        <authorList>
            <person name="Hehemann J.-H."/>
            <person name="Arevalo P."/>
            <person name="Datta M.S."/>
            <person name="Polz M.F."/>
        </authorList>
    </citation>
    <scope>NUCLEOTIDE SEQUENCE [LARGE SCALE GENOMIC DNA]</scope>
    <source>
        <strain evidence="5">9CSC122</strain>
    </source>
</reference>
<comment type="caution">
    <text evidence="4">The sequence shown here is derived from an EMBL/GenBank/DDBJ whole genome shotgun (WGS) entry which is preliminary data.</text>
</comment>
<evidence type="ECO:0000313" key="5">
    <source>
        <dbReference type="Proteomes" id="UP000093173"/>
    </source>
</evidence>
<keyword evidence="5" id="KW-1185">Reference proteome</keyword>
<evidence type="ECO:0000313" key="4">
    <source>
        <dbReference type="EMBL" id="OCH78399.1"/>
    </source>
</evidence>
<dbReference type="InterPro" id="IPR004107">
    <property type="entry name" value="Integrase_SAM-like_N"/>
</dbReference>
<protein>
    <submittedName>
        <fullName evidence="4">Uncharacterized protein</fullName>
    </submittedName>
</protein>
<dbReference type="EMBL" id="MAJZ01000258">
    <property type="protein sequence ID" value="OCH78399.1"/>
    <property type="molecule type" value="Genomic_DNA"/>
</dbReference>
<dbReference type="Proteomes" id="UP000093173">
    <property type="component" value="Unassembled WGS sequence"/>
</dbReference>
<dbReference type="GO" id="GO:0015074">
    <property type="term" value="P:DNA integration"/>
    <property type="evidence" value="ECO:0007669"/>
    <property type="project" value="InterPro"/>
</dbReference>
<evidence type="ECO:0000259" key="2">
    <source>
        <dbReference type="Pfam" id="PF12167"/>
    </source>
</evidence>
<feature type="domain" description="Min27-like integrase DNA-binding" evidence="2">
    <location>
        <begin position="2"/>
        <end position="37"/>
    </location>
</feature>
<accession>A0A1B9R241</accession>
<dbReference type="Pfam" id="PF12167">
    <property type="entry name" value="Arm-DNA-bind_2"/>
    <property type="match status" value="1"/>
</dbReference>
<dbReference type="GO" id="GO:0003677">
    <property type="term" value="F:DNA binding"/>
    <property type="evidence" value="ECO:0007669"/>
    <property type="project" value="UniProtKB-KW"/>
</dbReference>
<evidence type="ECO:0000256" key="1">
    <source>
        <dbReference type="ARBA" id="ARBA00023125"/>
    </source>
</evidence>
<feature type="domain" description="Integrase SAM-like N-terminal" evidence="3">
    <location>
        <begin position="64"/>
        <end position="104"/>
    </location>
</feature>